<feature type="compositionally biased region" description="Low complexity" evidence="1">
    <location>
        <begin position="806"/>
        <end position="821"/>
    </location>
</feature>
<dbReference type="Proteomes" id="UP000002035">
    <property type="component" value="Unassembled WGS sequence"/>
</dbReference>
<dbReference type="GeneID" id="9226120"/>
<accession>C5FQ71</accession>
<dbReference type="VEuPathDB" id="FungiDB:MCYG_04843"/>
<protein>
    <recommendedName>
        <fullName evidence="2">Heterokaryon incompatibility domain-containing protein</fullName>
    </recommendedName>
</protein>
<dbReference type="OMA" id="CDISPMD"/>
<sequence>MLPIPRLESRSQLNLTWPPAVKYTHPNTCPNGVTAPSISGAKTSHGSLLVGKSKSLGSFPEVTTEGDIRLLRLRPGQNDDPIHGEIELLSLKDDTQSSSYLALSYASSDEDGGLPTKSCPVYVGLYWDVIYTTKNCGDALRAVRHQGTDLPVWVDAVCIDQQDIDDKTRQASLMRDIYTKALKVVVFAGNPSSDSDVALDLLAMLAKGPSVSSRVAATKEKSQIALKALIKRPCFSRLWVTQEVFLARNLEILCGNRSEIWPSLFSLPSGLRNSASFSLLARKSGDMLTHTRLLFEHAMSHDCLDPRDKIFAVLALLHKEGVRPDYSLPVEVVYTGITAYLLKNCLAFWPLSLLGMGKRGSGLPSWVPDWSQPLSLGHIDLEHNAEVGFPHNQFFFDFYNPQEPGTQPGHKIKLCDISPMDKVIPGPDHQRIIVLNRGCHDKEYEIGEDSIFFLDGPDYPVILRGHPGTNTYSFVSVCDIFLVKPENGLKWRVPCGLEVHEWPLKVPLRLSSESNKAIQDFHTSLLELCGVERTHTPEDTDADPATAARTAVLDFWILSMTDFRTLESRLRARWRACHDDLRWIFRDQAAIWKLIQDMDQGDQNDISGVGSMGFGNQASLGKNYSIDYRTEYTWDLRRFLWSFLNPNTGASKDLDGAYNPVYEMLKVHIPEIRSWAEVTEKLMNAIDFLRAALGNERDFFPGVDLPNKWRSRWENFSRARSAEDRPESEAFNSECYWDWPAFERCLELRDTLFAQDLPPALDITENLEGPLNSYTIIPERSCATAEMAKEPDPIAVPKKTDGLKASVGHSSSESSGSPTLSHVTSASSAPSAP</sequence>
<feature type="compositionally biased region" description="Polar residues" evidence="1">
    <location>
        <begin position="822"/>
        <end position="833"/>
    </location>
</feature>
<name>C5FQ71_ARTOC</name>
<dbReference type="Pfam" id="PF06985">
    <property type="entry name" value="HET"/>
    <property type="match status" value="1"/>
</dbReference>
<keyword evidence="4" id="KW-1185">Reference proteome</keyword>
<dbReference type="eggNOG" id="ENOG502SPDV">
    <property type="taxonomic scope" value="Eukaryota"/>
</dbReference>
<feature type="compositionally biased region" description="Basic and acidic residues" evidence="1">
    <location>
        <begin position="787"/>
        <end position="802"/>
    </location>
</feature>
<dbReference type="RefSeq" id="XP_002847106.1">
    <property type="nucleotide sequence ID" value="XM_002847060.1"/>
</dbReference>
<organism evidence="3 4">
    <name type="scientific">Arthroderma otae (strain ATCC MYA-4605 / CBS 113480)</name>
    <name type="common">Microsporum canis</name>
    <dbReference type="NCBI Taxonomy" id="554155"/>
    <lineage>
        <taxon>Eukaryota</taxon>
        <taxon>Fungi</taxon>
        <taxon>Dikarya</taxon>
        <taxon>Ascomycota</taxon>
        <taxon>Pezizomycotina</taxon>
        <taxon>Eurotiomycetes</taxon>
        <taxon>Eurotiomycetidae</taxon>
        <taxon>Onygenales</taxon>
        <taxon>Arthrodermataceae</taxon>
        <taxon>Microsporum</taxon>
    </lineage>
</organism>
<dbReference type="PANTHER" id="PTHR24148:SF64">
    <property type="entry name" value="HETEROKARYON INCOMPATIBILITY DOMAIN-CONTAINING PROTEIN"/>
    <property type="match status" value="1"/>
</dbReference>
<dbReference type="OrthoDB" id="2157530at2759"/>
<evidence type="ECO:0000313" key="4">
    <source>
        <dbReference type="Proteomes" id="UP000002035"/>
    </source>
</evidence>
<evidence type="ECO:0000256" key="1">
    <source>
        <dbReference type="SAM" id="MobiDB-lite"/>
    </source>
</evidence>
<feature type="region of interest" description="Disordered" evidence="1">
    <location>
        <begin position="785"/>
        <end position="833"/>
    </location>
</feature>
<evidence type="ECO:0000259" key="2">
    <source>
        <dbReference type="Pfam" id="PF06985"/>
    </source>
</evidence>
<proteinExistence type="predicted"/>
<dbReference type="AlphaFoldDB" id="C5FQ71"/>
<dbReference type="PANTHER" id="PTHR24148">
    <property type="entry name" value="ANKYRIN REPEAT DOMAIN-CONTAINING PROTEIN 39 HOMOLOG-RELATED"/>
    <property type="match status" value="1"/>
</dbReference>
<dbReference type="InterPro" id="IPR052895">
    <property type="entry name" value="HetReg/Transcr_Mod"/>
</dbReference>
<evidence type="ECO:0000313" key="3">
    <source>
        <dbReference type="EMBL" id="EEQ32024.1"/>
    </source>
</evidence>
<gene>
    <name evidence="3" type="ORF">MCYG_04843</name>
</gene>
<feature type="domain" description="Heterokaryon incompatibility" evidence="2">
    <location>
        <begin position="100"/>
        <end position="243"/>
    </location>
</feature>
<reference evidence="4" key="1">
    <citation type="journal article" date="2012" name="MBio">
        <title>Comparative genome analysis of Trichophyton rubrum and related dermatophytes reveals candidate genes involved in infection.</title>
        <authorList>
            <person name="Martinez D.A."/>
            <person name="Oliver B.G."/>
            <person name="Graeser Y."/>
            <person name="Goldberg J.M."/>
            <person name="Li W."/>
            <person name="Martinez-Rossi N.M."/>
            <person name="Monod M."/>
            <person name="Shelest E."/>
            <person name="Barton R.C."/>
            <person name="Birch E."/>
            <person name="Brakhage A.A."/>
            <person name="Chen Z."/>
            <person name="Gurr S.J."/>
            <person name="Heiman D."/>
            <person name="Heitman J."/>
            <person name="Kosti I."/>
            <person name="Rossi A."/>
            <person name="Saif S."/>
            <person name="Samalova M."/>
            <person name="Saunders C.W."/>
            <person name="Shea T."/>
            <person name="Summerbell R.C."/>
            <person name="Xu J."/>
            <person name="Young S."/>
            <person name="Zeng Q."/>
            <person name="Birren B.W."/>
            <person name="Cuomo C.A."/>
            <person name="White T.C."/>
        </authorList>
    </citation>
    <scope>NUCLEOTIDE SEQUENCE [LARGE SCALE GENOMIC DNA]</scope>
    <source>
        <strain evidence="4">ATCC MYA-4605 / CBS 113480</strain>
    </source>
</reference>
<dbReference type="EMBL" id="DS995704">
    <property type="protein sequence ID" value="EEQ32024.1"/>
    <property type="molecule type" value="Genomic_DNA"/>
</dbReference>
<dbReference type="InterPro" id="IPR010730">
    <property type="entry name" value="HET"/>
</dbReference>
<dbReference type="HOGENOM" id="CLU_323889_0_0_1"/>